<dbReference type="GO" id="GO:0016125">
    <property type="term" value="P:sterol metabolic process"/>
    <property type="evidence" value="ECO:0007669"/>
    <property type="project" value="TreeGrafter"/>
</dbReference>
<evidence type="ECO:0000256" key="2">
    <source>
        <dbReference type="ARBA" id="ARBA00023004"/>
    </source>
</evidence>
<dbReference type="PANTHER" id="PTHR24286">
    <property type="entry name" value="CYTOCHROME P450 26"/>
    <property type="match status" value="1"/>
</dbReference>
<dbReference type="InterPro" id="IPR017972">
    <property type="entry name" value="Cyt_P450_CS"/>
</dbReference>
<evidence type="ECO:0000256" key="1">
    <source>
        <dbReference type="ARBA" id="ARBA00022723"/>
    </source>
</evidence>
<feature type="signal peptide" evidence="5">
    <location>
        <begin position="1"/>
        <end position="27"/>
    </location>
</feature>
<dbReference type="GO" id="GO:0051777">
    <property type="term" value="F:ent-kaurenoic acid monooxygenase activity"/>
    <property type="evidence" value="ECO:0007669"/>
    <property type="project" value="TreeGrafter"/>
</dbReference>
<dbReference type="InterPro" id="IPR002401">
    <property type="entry name" value="Cyt_P450_E_grp-I"/>
</dbReference>
<dbReference type="EMBL" id="LWDX02032338">
    <property type="protein sequence ID" value="OEL27506.1"/>
    <property type="molecule type" value="Genomic_DNA"/>
</dbReference>
<comment type="caution">
    <text evidence="6">The sequence shown here is derived from an EMBL/GenBank/DDBJ whole genome shotgun (WGS) entry which is preliminary data.</text>
</comment>
<evidence type="ECO:0000256" key="3">
    <source>
        <dbReference type="PIRSR" id="PIRSR602401-1"/>
    </source>
</evidence>
<gene>
    <name evidence="6" type="ORF">BAE44_0011475</name>
</gene>
<evidence type="ECO:0000256" key="5">
    <source>
        <dbReference type="SAM" id="SignalP"/>
    </source>
</evidence>
<accession>A0A1E5VQX7</accession>
<comment type="similarity">
    <text evidence="4">Belongs to the cytochrome P450 family.</text>
</comment>
<dbReference type="PROSITE" id="PS00086">
    <property type="entry name" value="CYTOCHROME_P450"/>
    <property type="match status" value="1"/>
</dbReference>
<dbReference type="OrthoDB" id="1470350at2759"/>
<reference evidence="6 7" key="1">
    <citation type="submission" date="2016-09" db="EMBL/GenBank/DDBJ databases">
        <title>The draft genome of Dichanthelium oligosanthes: A C3 panicoid grass species.</title>
        <authorList>
            <person name="Studer A.J."/>
            <person name="Schnable J.C."/>
            <person name="Brutnell T.P."/>
        </authorList>
    </citation>
    <scope>NUCLEOTIDE SEQUENCE [LARGE SCALE GENOMIC DNA]</scope>
    <source>
        <strain evidence="7">cv. Kellogg 1175</strain>
        <tissue evidence="6">Leaf</tissue>
    </source>
</reference>
<dbReference type="AlphaFoldDB" id="A0A1E5VQX7"/>
<organism evidence="6 7">
    <name type="scientific">Dichanthelium oligosanthes</name>
    <dbReference type="NCBI Taxonomy" id="888268"/>
    <lineage>
        <taxon>Eukaryota</taxon>
        <taxon>Viridiplantae</taxon>
        <taxon>Streptophyta</taxon>
        <taxon>Embryophyta</taxon>
        <taxon>Tracheophyta</taxon>
        <taxon>Spermatophyta</taxon>
        <taxon>Magnoliopsida</taxon>
        <taxon>Liliopsida</taxon>
        <taxon>Poales</taxon>
        <taxon>Poaceae</taxon>
        <taxon>PACMAD clade</taxon>
        <taxon>Panicoideae</taxon>
        <taxon>Panicodae</taxon>
        <taxon>Paniceae</taxon>
        <taxon>Dichantheliinae</taxon>
        <taxon>Dichanthelium</taxon>
    </lineage>
</organism>
<name>A0A1E5VQX7_9POAL</name>
<protein>
    <submittedName>
        <fullName evidence="6">Cytochrome P450 88A1</fullName>
    </submittedName>
</protein>
<dbReference type="GO" id="GO:0005783">
    <property type="term" value="C:endoplasmic reticulum"/>
    <property type="evidence" value="ECO:0007669"/>
    <property type="project" value="TreeGrafter"/>
</dbReference>
<dbReference type="STRING" id="888268.A0A1E5VQX7"/>
<comment type="cofactor">
    <cofactor evidence="3">
        <name>heme</name>
        <dbReference type="ChEBI" id="CHEBI:30413"/>
    </cofactor>
</comment>
<dbReference type="GO" id="GO:0005506">
    <property type="term" value="F:iron ion binding"/>
    <property type="evidence" value="ECO:0007669"/>
    <property type="project" value="InterPro"/>
</dbReference>
<keyword evidence="2 3" id="KW-0408">Iron</keyword>
<dbReference type="InterPro" id="IPR001128">
    <property type="entry name" value="Cyt_P450"/>
</dbReference>
<evidence type="ECO:0000313" key="7">
    <source>
        <dbReference type="Proteomes" id="UP000095767"/>
    </source>
</evidence>
<dbReference type="GO" id="GO:0010268">
    <property type="term" value="P:brassinosteroid homeostasis"/>
    <property type="evidence" value="ECO:0007669"/>
    <property type="project" value="TreeGrafter"/>
</dbReference>
<keyword evidence="4" id="KW-0503">Monooxygenase</keyword>
<keyword evidence="5" id="KW-0732">Signal</keyword>
<feature type="chain" id="PRO_5009188363" evidence="5">
    <location>
        <begin position="28"/>
        <end position="388"/>
    </location>
</feature>
<feature type="binding site" description="axial binding residue" evidence="3">
    <location>
        <position position="327"/>
    </location>
    <ligand>
        <name>heme</name>
        <dbReference type="ChEBI" id="CHEBI:30413"/>
    </ligand>
    <ligandPart>
        <name>Fe</name>
        <dbReference type="ChEBI" id="CHEBI:18248"/>
    </ligandPart>
</feature>
<keyword evidence="7" id="KW-1185">Reference proteome</keyword>
<keyword evidence="1 3" id="KW-0479">Metal-binding</keyword>
<dbReference type="PANTHER" id="PTHR24286:SF356">
    <property type="entry name" value="ENT-KAURENOIC ACID OXIDASE 2"/>
    <property type="match status" value="1"/>
</dbReference>
<dbReference type="SUPFAM" id="SSF48264">
    <property type="entry name" value="Cytochrome P450"/>
    <property type="match status" value="1"/>
</dbReference>
<evidence type="ECO:0000313" key="6">
    <source>
        <dbReference type="EMBL" id="OEL27506.1"/>
    </source>
</evidence>
<dbReference type="Pfam" id="PF00067">
    <property type="entry name" value="p450"/>
    <property type="match status" value="2"/>
</dbReference>
<dbReference type="Gene3D" id="1.10.630.10">
    <property type="entry name" value="Cytochrome P450"/>
    <property type="match status" value="2"/>
</dbReference>
<dbReference type="GO" id="GO:0020037">
    <property type="term" value="F:heme binding"/>
    <property type="evidence" value="ECO:0007669"/>
    <property type="project" value="InterPro"/>
</dbReference>
<dbReference type="PRINTS" id="PR00463">
    <property type="entry name" value="EP450I"/>
</dbReference>
<keyword evidence="4" id="KW-0560">Oxidoreductase</keyword>
<sequence>MAATGLWAAGIALFLVLLDAVARRVHGWCREASLGADMGWPDVCTMWAFLRAFKSSNPDAFVGSFIRRFGRTGIYKTFMFNSPMILVTTPDACKRVLMDDDRFINGWPKATTALIGQKSFNIIPRDEHRRLKKLTATPISGSEALSSYLGFIDQTVVSSLRWWSSHAAGEVEFLTELRCMIFEIIVQIFMGRIDVATRQALQSSYTHLNQGLRAMAINLASWLRLPQGFKGTGTLCLHAEQEEIMRGIPPSAPTQKGLNLMDFRKMEYLSLTGYLIPKGWKVQLWNRSVHMDPEVYPDPTKFNPSRWEGYTLRAGTFLPFGLGARLCPGNDLAKLEISVFLHHFLLGYLCLCVARRLTRTNPNCQIRYLPHPRPVDNCVAKMTKATNG</sequence>
<dbReference type="InterPro" id="IPR036396">
    <property type="entry name" value="Cyt_P450_sf"/>
</dbReference>
<dbReference type="GO" id="GO:0016132">
    <property type="term" value="P:brassinosteroid biosynthetic process"/>
    <property type="evidence" value="ECO:0007669"/>
    <property type="project" value="TreeGrafter"/>
</dbReference>
<keyword evidence="3 4" id="KW-0349">Heme</keyword>
<dbReference type="Proteomes" id="UP000095767">
    <property type="component" value="Unassembled WGS sequence"/>
</dbReference>
<evidence type="ECO:0000256" key="4">
    <source>
        <dbReference type="RuleBase" id="RU000461"/>
    </source>
</evidence>
<proteinExistence type="inferred from homology"/>